<organism evidence="1 2">
    <name type="scientific">Microbaculum marinisediminis</name>
    <dbReference type="NCBI Taxonomy" id="2931392"/>
    <lineage>
        <taxon>Bacteria</taxon>
        <taxon>Pseudomonadati</taxon>
        <taxon>Pseudomonadota</taxon>
        <taxon>Alphaproteobacteria</taxon>
        <taxon>Hyphomicrobiales</taxon>
        <taxon>Tepidamorphaceae</taxon>
        <taxon>Microbaculum</taxon>
    </lineage>
</organism>
<dbReference type="Gene3D" id="3.90.226.10">
    <property type="entry name" value="2-enoyl-CoA Hydratase, Chain A, domain 1"/>
    <property type="match status" value="1"/>
</dbReference>
<comment type="caution">
    <text evidence="1">The sequence shown here is derived from an EMBL/GenBank/DDBJ whole genome shotgun (WGS) entry which is preliminary data.</text>
</comment>
<dbReference type="SUPFAM" id="SSF52096">
    <property type="entry name" value="ClpP/crotonase"/>
    <property type="match status" value="1"/>
</dbReference>
<name>A0AAW5R166_9HYPH</name>
<dbReference type="AlphaFoldDB" id="A0AAW5R166"/>
<evidence type="ECO:0000313" key="2">
    <source>
        <dbReference type="Proteomes" id="UP001320898"/>
    </source>
</evidence>
<dbReference type="PANTHER" id="PTHR11941">
    <property type="entry name" value="ENOYL-COA HYDRATASE-RELATED"/>
    <property type="match status" value="1"/>
</dbReference>
<dbReference type="EMBL" id="JALIDZ010000004">
    <property type="protein sequence ID" value="MCT8972418.1"/>
    <property type="molecule type" value="Genomic_DNA"/>
</dbReference>
<dbReference type="PANTHER" id="PTHR11941:SF54">
    <property type="entry name" value="ENOYL-COA HYDRATASE, MITOCHONDRIAL"/>
    <property type="match status" value="1"/>
</dbReference>
<reference evidence="1 2" key="1">
    <citation type="submission" date="2022-04" db="EMBL/GenBank/DDBJ databases">
        <authorList>
            <person name="Ye Y.-Q."/>
            <person name="Du Z.-J."/>
        </authorList>
    </citation>
    <scope>NUCLEOTIDE SEQUENCE [LARGE SCALE GENOMIC DNA]</scope>
    <source>
        <strain evidence="1 2">A6E488</strain>
    </source>
</reference>
<keyword evidence="2" id="KW-1185">Reference proteome</keyword>
<proteinExistence type="predicted"/>
<accession>A0AAW5R166</accession>
<dbReference type="Proteomes" id="UP001320898">
    <property type="component" value="Unassembled WGS sequence"/>
</dbReference>
<dbReference type="Pfam" id="PF00378">
    <property type="entry name" value="ECH_1"/>
    <property type="match status" value="1"/>
</dbReference>
<gene>
    <name evidence="1" type="ORF">MUB46_11170</name>
</gene>
<dbReference type="Gene3D" id="6.20.390.30">
    <property type="match status" value="1"/>
</dbReference>
<dbReference type="NCBIfam" id="NF006452">
    <property type="entry name" value="PRK08788.1"/>
    <property type="match status" value="1"/>
</dbReference>
<dbReference type="CDD" id="cd06558">
    <property type="entry name" value="crotonase-like"/>
    <property type="match status" value="1"/>
</dbReference>
<dbReference type="GO" id="GO:0006635">
    <property type="term" value="P:fatty acid beta-oxidation"/>
    <property type="evidence" value="ECO:0007669"/>
    <property type="project" value="TreeGrafter"/>
</dbReference>
<dbReference type="InterPro" id="IPR001753">
    <property type="entry name" value="Enoyl-CoA_hydra/iso"/>
</dbReference>
<protein>
    <submittedName>
        <fullName evidence="1">Crotonase/enoyl-CoA hydratase family protein</fullName>
    </submittedName>
</protein>
<dbReference type="GO" id="GO:0003824">
    <property type="term" value="F:catalytic activity"/>
    <property type="evidence" value="ECO:0007669"/>
    <property type="project" value="UniProtKB-ARBA"/>
</dbReference>
<sequence length="270" mass="30569">MDWEEETGTLWTFMRPHNRPSYNPEFLKDFEAWQIGIQSMFAGQEDELRYLVLGSRWPGVYSLGGDLDLFARHIRDRDREALVEYGRTCVRILHRNIETLDLPVVTIALAQGDALGGGFESLLSFNVVIAERGIKFGFPESLFGLFPGMGAYSLLARRIGAAKAEEMILSGNSFTAEEMHDLGIVHILAEPGEGVEATRAYIQKQRWRRNGSRAVYMTGRQVDPLPLEELERIVEIWADACLLLSDRDLRLMERLVAAQDRLRSVPLAAE</sequence>
<evidence type="ECO:0000313" key="1">
    <source>
        <dbReference type="EMBL" id="MCT8972418.1"/>
    </source>
</evidence>
<dbReference type="InterPro" id="IPR029045">
    <property type="entry name" value="ClpP/crotonase-like_dom_sf"/>
</dbReference>